<dbReference type="Pfam" id="PF07690">
    <property type="entry name" value="MFS_1"/>
    <property type="match status" value="1"/>
</dbReference>
<feature type="transmembrane region" description="Helical" evidence="4">
    <location>
        <begin position="214"/>
        <end position="236"/>
    </location>
</feature>
<evidence type="ECO:0000256" key="2">
    <source>
        <dbReference type="ARBA" id="ARBA00022989"/>
    </source>
</evidence>
<feature type="transmembrane region" description="Helical" evidence="4">
    <location>
        <begin position="12"/>
        <end position="29"/>
    </location>
</feature>
<feature type="transmembrane region" description="Helical" evidence="4">
    <location>
        <begin position="41"/>
        <end position="60"/>
    </location>
</feature>
<comment type="caution">
    <text evidence="6">The sequence shown here is derived from an EMBL/GenBank/DDBJ whole genome shotgun (WGS) entry which is preliminary data.</text>
</comment>
<feature type="transmembrane region" description="Helical" evidence="4">
    <location>
        <begin position="160"/>
        <end position="180"/>
    </location>
</feature>
<dbReference type="InterPro" id="IPR020846">
    <property type="entry name" value="MFS_dom"/>
</dbReference>
<accession>A0A1F6TKY9</accession>
<dbReference type="PROSITE" id="PS50850">
    <property type="entry name" value="MFS"/>
    <property type="match status" value="1"/>
</dbReference>
<feature type="transmembrane region" description="Helical" evidence="4">
    <location>
        <begin position="362"/>
        <end position="381"/>
    </location>
</feature>
<proteinExistence type="predicted"/>
<dbReference type="PANTHER" id="PTHR23526">
    <property type="entry name" value="INTEGRAL MEMBRANE TRANSPORT PROTEIN-RELATED"/>
    <property type="match status" value="1"/>
</dbReference>
<sequence length="386" mass="44403">MFKDNPKLKNIFLMGFLISLHLAFTSYVNSSFLSLSSGEKYVGLIYMLGSLASISALFFVPLMLRKMGGYKFLLWSSGLNALSLLFLSVLKTPAQIIFIFIFYFTLNNILIFALDEMLEIFSRNSSTGKVRGLYLTFVNLAWVIAQFFSGRTLAEFSFSTIYVVGFIIMSVFFLTTLLSLESLRDPKYDKTFAWQSFKNFFTNKNLARSYKINFLLQFFYAWMVIYTPIYLFAHLGFDWKEIGAIFTVMLLPFVFIQFPLGRYSDKIGERKMLMIGFFVAATATLALFFIDKHEVWIWALALFLTRVGAATIEVMSDVYFFKHIDKEKDEFVSVYRNAGPTSYVLAPITAFIVFLLTPSFNFIFLILGTLMFYGVYLSSTIKKSDI</sequence>
<keyword evidence="3 4" id="KW-0472">Membrane</keyword>
<dbReference type="SUPFAM" id="SSF103473">
    <property type="entry name" value="MFS general substrate transporter"/>
    <property type="match status" value="1"/>
</dbReference>
<keyword evidence="1 4" id="KW-0812">Transmembrane</keyword>
<dbReference type="AlphaFoldDB" id="A0A1F6TKY9"/>
<evidence type="ECO:0000313" key="7">
    <source>
        <dbReference type="Proteomes" id="UP000176484"/>
    </source>
</evidence>
<evidence type="ECO:0000256" key="3">
    <source>
        <dbReference type="ARBA" id="ARBA00023136"/>
    </source>
</evidence>
<evidence type="ECO:0000256" key="1">
    <source>
        <dbReference type="ARBA" id="ARBA00022692"/>
    </source>
</evidence>
<dbReference type="EMBL" id="MFTD01000040">
    <property type="protein sequence ID" value="OGI45725.1"/>
    <property type="molecule type" value="Genomic_DNA"/>
</dbReference>
<dbReference type="Proteomes" id="UP000176484">
    <property type="component" value="Unassembled WGS sequence"/>
</dbReference>
<dbReference type="InterPro" id="IPR052528">
    <property type="entry name" value="Sugar_transport-like"/>
</dbReference>
<feature type="transmembrane region" description="Helical" evidence="4">
    <location>
        <begin position="296"/>
        <end position="321"/>
    </location>
</feature>
<keyword evidence="2 4" id="KW-1133">Transmembrane helix</keyword>
<feature type="transmembrane region" description="Helical" evidence="4">
    <location>
        <begin position="96"/>
        <end position="118"/>
    </location>
</feature>
<dbReference type="InterPro" id="IPR036259">
    <property type="entry name" value="MFS_trans_sf"/>
</dbReference>
<evidence type="ECO:0000313" key="6">
    <source>
        <dbReference type="EMBL" id="OGI45725.1"/>
    </source>
</evidence>
<evidence type="ECO:0000259" key="5">
    <source>
        <dbReference type="PROSITE" id="PS50850"/>
    </source>
</evidence>
<organism evidence="6 7">
    <name type="scientific">Candidatus Nomurabacteria bacterium GWB1_40_6</name>
    <dbReference type="NCBI Taxonomy" id="1801727"/>
    <lineage>
        <taxon>Bacteria</taxon>
        <taxon>Candidatus Nomuraibacteriota</taxon>
    </lineage>
</organism>
<dbReference type="GO" id="GO:0022857">
    <property type="term" value="F:transmembrane transporter activity"/>
    <property type="evidence" value="ECO:0007669"/>
    <property type="project" value="InterPro"/>
</dbReference>
<feature type="transmembrane region" description="Helical" evidence="4">
    <location>
        <begin position="242"/>
        <end position="260"/>
    </location>
</feature>
<feature type="transmembrane region" description="Helical" evidence="4">
    <location>
        <begin position="130"/>
        <end position="148"/>
    </location>
</feature>
<feature type="transmembrane region" description="Helical" evidence="4">
    <location>
        <begin position="272"/>
        <end position="290"/>
    </location>
</feature>
<gene>
    <name evidence="6" type="ORF">A2121_01435</name>
</gene>
<name>A0A1F6TKY9_9BACT</name>
<dbReference type="Gene3D" id="1.20.1250.20">
    <property type="entry name" value="MFS general substrate transporter like domains"/>
    <property type="match status" value="2"/>
</dbReference>
<feature type="transmembrane region" description="Helical" evidence="4">
    <location>
        <begin position="333"/>
        <end position="356"/>
    </location>
</feature>
<reference evidence="6 7" key="1">
    <citation type="journal article" date="2016" name="Nat. Commun.">
        <title>Thousands of microbial genomes shed light on interconnected biogeochemical processes in an aquifer system.</title>
        <authorList>
            <person name="Anantharaman K."/>
            <person name="Brown C.T."/>
            <person name="Hug L.A."/>
            <person name="Sharon I."/>
            <person name="Castelle C.J."/>
            <person name="Probst A.J."/>
            <person name="Thomas B.C."/>
            <person name="Singh A."/>
            <person name="Wilkins M.J."/>
            <person name="Karaoz U."/>
            <person name="Brodie E.L."/>
            <person name="Williams K.H."/>
            <person name="Hubbard S.S."/>
            <person name="Banfield J.F."/>
        </authorList>
    </citation>
    <scope>NUCLEOTIDE SEQUENCE [LARGE SCALE GENOMIC DNA]</scope>
</reference>
<dbReference type="PANTHER" id="PTHR23526:SF4">
    <property type="entry name" value="INTEGRAL MEMBRANE TRANSPORT PROTEIN"/>
    <property type="match status" value="1"/>
</dbReference>
<dbReference type="InterPro" id="IPR011701">
    <property type="entry name" value="MFS"/>
</dbReference>
<feature type="domain" description="Major facilitator superfamily (MFS) profile" evidence="5">
    <location>
        <begin position="206"/>
        <end position="386"/>
    </location>
</feature>
<evidence type="ECO:0000256" key="4">
    <source>
        <dbReference type="SAM" id="Phobius"/>
    </source>
</evidence>
<protein>
    <recommendedName>
        <fullName evidence="5">Major facilitator superfamily (MFS) profile domain-containing protein</fullName>
    </recommendedName>
</protein>